<sequence>MPYKSNNTNQQSKENTGDPTGMGKGNLTDINAEESLEITDELSEKYTDENGDPDLPTTPGSHPNRNTNKPSIDKPSYG</sequence>
<evidence type="ECO:0000313" key="3">
    <source>
        <dbReference type="Proteomes" id="UP000253919"/>
    </source>
</evidence>
<evidence type="ECO:0000256" key="1">
    <source>
        <dbReference type="SAM" id="MobiDB-lite"/>
    </source>
</evidence>
<keyword evidence="3" id="KW-1185">Reference proteome</keyword>
<proteinExistence type="predicted"/>
<accession>A0A369QLY8</accession>
<evidence type="ECO:0000313" key="2">
    <source>
        <dbReference type="EMBL" id="RDC65734.1"/>
    </source>
</evidence>
<protein>
    <submittedName>
        <fullName evidence="2">Uncharacterized protein</fullName>
    </submittedName>
</protein>
<comment type="caution">
    <text evidence="2">The sequence shown here is derived from an EMBL/GenBank/DDBJ whole genome shotgun (WGS) entry which is preliminary data.</text>
</comment>
<name>A0A369QLY8_9BACT</name>
<dbReference type="EMBL" id="QASA01000001">
    <property type="protein sequence ID" value="RDC65734.1"/>
    <property type="molecule type" value="Genomic_DNA"/>
</dbReference>
<reference evidence="2 3" key="1">
    <citation type="submission" date="2018-04" db="EMBL/GenBank/DDBJ databases">
        <title>Adhaeribacter sp. HMF7616 genome sequencing and assembly.</title>
        <authorList>
            <person name="Kang H."/>
            <person name="Kang J."/>
            <person name="Cha I."/>
            <person name="Kim H."/>
            <person name="Joh K."/>
        </authorList>
    </citation>
    <scope>NUCLEOTIDE SEQUENCE [LARGE SCALE GENOMIC DNA]</scope>
    <source>
        <strain evidence="2 3">HMF7616</strain>
    </source>
</reference>
<organism evidence="2 3">
    <name type="scientific">Adhaeribacter pallidiroseus</name>
    <dbReference type="NCBI Taxonomy" id="2072847"/>
    <lineage>
        <taxon>Bacteria</taxon>
        <taxon>Pseudomonadati</taxon>
        <taxon>Bacteroidota</taxon>
        <taxon>Cytophagia</taxon>
        <taxon>Cytophagales</taxon>
        <taxon>Hymenobacteraceae</taxon>
        <taxon>Adhaeribacter</taxon>
    </lineage>
</organism>
<dbReference type="Proteomes" id="UP000253919">
    <property type="component" value="Unassembled WGS sequence"/>
</dbReference>
<feature type="compositionally biased region" description="Polar residues" evidence="1">
    <location>
        <begin position="1"/>
        <end position="18"/>
    </location>
</feature>
<dbReference type="RefSeq" id="WP_115374699.1">
    <property type="nucleotide sequence ID" value="NZ_QASA01000001.1"/>
</dbReference>
<dbReference type="OrthoDB" id="964393at2"/>
<feature type="compositionally biased region" description="Polar residues" evidence="1">
    <location>
        <begin position="58"/>
        <end position="70"/>
    </location>
</feature>
<gene>
    <name evidence="2" type="ORF">AHMF7616_04364</name>
</gene>
<dbReference type="AlphaFoldDB" id="A0A369QLY8"/>
<feature type="compositionally biased region" description="Acidic residues" evidence="1">
    <location>
        <begin position="31"/>
        <end position="41"/>
    </location>
</feature>
<feature type="region of interest" description="Disordered" evidence="1">
    <location>
        <begin position="1"/>
        <end position="78"/>
    </location>
</feature>